<gene>
    <name evidence="1" type="ORF">Cch01nite_01020</name>
</gene>
<name>A0A919P044_9CELL</name>
<organism evidence="1 2">
    <name type="scientific">Cellulomonas chitinilytica</name>
    <dbReference type="NCBI Taxonomy" id="398759"/>
    <lineage>
        <taxon>Bacteria</taxon>
        <taxon>Bacillati</taxon>
        <taxon>Actinomycetota</taxon>
        <taxon>Actinomycetes</taxon>
        <taxon>Micrococcales</taxon>
        <taxon>Cellulomonadaceae</taxon>
        <taxon>Cellulomonas</taxon>
    </lineage>
</organism>
<dbReference type="InterPro" id="IPR027417">
    <property type="entry name" value="P-loop_NTPase"/>
</dbReference>
<keyword evidence="2" id="KW-1185">Reference proteome</keyword>
<comment type="caution">
    <text evidence="1">The sequence shown here is derived from an EMBL/GenBank/DDBJ whole genome shotgun (WGS) entry which is preliminary data.</text>
</comment>
<proteinExistence type="predicted"/>
<evidence type="ECO:0000313" key="1">
    <source>
        <dbReference type="EMBL" id="GIG19378.1"/>
    </source>
</evidence>
<evidence type="ECO:0008006" key="3">
    <source>
        <dbReference type="Google" id="ProtNLM"/>
    </source>
</evidence>
<dbReference type="Proteomes" id="UP000632740">
    <property type="component" value="Unassembled WGS sequence"/>
</dbReference>
<dbReference type="Gene3D" id="3.40.50.300">
    <property type="entry name" value="P-loop containing nucleotide triphosphate hydrolases"/>
    <property type="match status" value="1"/>
</dbReference>
<dbReference type="SUPFAM" id="SSF52540">
    <property type="entry name" value="P-loop containing nucleoside triphosphate hydrolases"/>
    <property type="match status" value="1"/>
</dbReference>
<reference evidence="1" key="1">
    <citation type="submission" date="2021-01" db="EMBL/GenBank/DDBJ databases">
        <title>Whole genome shotgun sequence of Cellulomonas chitinilytica NBRC 110799.</title>
        <authorList>
            <person name="Komaki H."/>
            <person name="Tamura T."/>
        </authorList>
    </citation>
    <scope>NUCLEOTIDE SEQUENCE</scope>
    <source>
        <strain evidence="1">NBRC 110799</strain>
    </source>
</reference>
<evidence type="ECO:0000313" key="2">
    <source>
        <dbReference type="Proteomes" id="UP000632740"/>
    </source>
</evidence>
<sequence length="232" mass="25243">MPVPTPVSVPLLARTPERSAVLAAVAARVPDPRSLGRPVLVAVDGVDGAGKSVLAAELVAVLRSAGRTVVAASVDGFHRPRDVRYRRGRTSPEGFWADSYDYDALRTELLDPFAPAGSRRFRRAVRDVATDTALDLAHETGSDDTVLVVDGIFLQRAELDAWWDVTVFLQVGFDETFRRMAARDGCPPDPADPANRRYVDGQLRYLAERDPAARADVLVDNSDVGRPVLLRG</sequence>
<dbReference type="EMBL" id="BONK01000001">
    <property type="protein sequence ID" value="GIG19378.1"/>
    <property type="molecule type" value="Genomic_DNA"/>
</dbReference>
<protein>
    <recommendedName>
        <fullName evidence="3">Uridine kinase</fullName>
    </recommendedName>
</protein>
<accession>A0A919P044</accession>
<dbReference type="AlphaFoldDB" id="A0A919P044"/>